<dbReference type="Gene3D" id="3.20.20.70">
    <property type="entry name" value="Aldolase class I"/>
    <property type="match status" value="1"/>
</dbReference>
<dbReference type="SMART" id="SM00858">
    <property type="entry name" value="SAF"/>
    <property type="match status" value="1"/>
</dbReference>
<evidence type="ECO:0000259" key="1">
    <source>
        <dbReference type="PROSITE" id="PS50844"/>
    </source>
</evidence>
<dbReference type="InterPro" id="IPR036732">
    <property type="entry name" value="AFP_Neu5c_C_sf"/>
</dbReference>
<dbReference type="PROSITE" id="PS50844">
    <property type="entry name" value="AFP_LIKE"/>
    <property type="match status" value="1"/>
</dbReference>
<keyword evidence="3" id="KW-1185">Reference proteome</keyword>
<evidence type="ECO:0000313" key="2">
    <source>
        <dbReference type="EMBL" id="SHN07417.1"/>
    </source>
</evidence>
<dbReference type="PANTHER" id="PTHR42966">
    <property type="entry name" value="N-ACETYLNEURAMINATE SYNTHASE"/>
    <property type="match status" value="1"/>
</dbReference>
<dbReference type="STRING" id="1027249.SAMN05216179_1757"/>
<proteinExistence type="predicted"/>
<reference evidence="2 3" key="1">
    <citation type="submission" date="2016-11" db="EMBL/GenBank/DDBJ databases">
        <authorList>
            <person name="Jaros S."/>
            <person name="Januszkiewicz K."/>
            <person name="Wedrychowicz H."/>
        </authorList>
    </citation>
    <scope>NUCLEOTIDE SEQUENCE [LARGE SCALE GENOMIC DNA]</scope>
    <source>
        <strain evidence="2 3">CGMCC 1.10681</strain>
    </source>
</reference>
<name>A0A1M7NTM4_9BACI</name>
<dbReference type="PANTHER" id="PTHR42966:SF2">
    <property type="entry name" value="PSEUDAMINIC ACID SYNTHASE"/>
    <property type="match status" value="1"/>
</dbReference>
<dbReference type="Pfam" id="PF08666">
    <property type="entry name" value="SAF"/>
    <property type="match status" value="1"/>
</dbReference>
<evidence type="ECO:0000313" key="3">
    <source>
        <dbReference type="Proteomes" id="UP000184184"/>
    </source>
</evidence>
<dbReference type="AlphaFoldDB" id="A0A1M7NTM4"/>
<gene>
    <name evidence="2" type="ORF">SAMN05216179_1757</name>
</gene>
<dbReference type="GO" id="GO:0047444">
    <property type="term" value="F:N-acylneuraminate-9-phosphate synthase activity"/>
    <property type="evidence" value="ECO:0007669"/>
    <property type="project" value="TreeGrafter"/>
</dbReference>
<dbReference type="InterPro" id="IPR057736">
    <property type="entry name" value="SAF_PseI/NeuA/NeuB"/>
</dbReference>
<dbReference type="Gene3D" id="3.90.1210.10">
    <property type="entry name" value="Antifreeze-like/N-acetylneuraminic acid synthase C-terminal domain"/>
    <property type="match status" value="1"/>
</dbReference>
<dbReference type="OrthoDB" id="9814210at2"/>
<dbReference type="InterPro" id="IPR006190">
    <property type="entry name" value="SAF_AFP_Neu5Ac"/>
</dbReference>
<dbReference type="InterPro" id="IPR051690">
    <property type="entry name" value="PseI-like"/>
</dbReference>
<dbReference type="NCBIfam" id="TIGR03586">
    <property type="entry name" value="PseI"/>
    <property type="match status" value="1"/>
</dbReference>
<dbReference type="InterPro" id="IPR013974">
    <property type="entry name" value="SAF"/>
</dbReference>
<dbReference type="GO" id="GO:0016051">
    <property type="term" value="P:carbohydrate biosynthetic process"/>
    <property type="evidence" value="ECO:0007669"/>
    <property type="project" value="InterPro"/>
</dbReference>
<dbReference type="Pfam" id="PF03102">
    <property type="entry name" value="NeuB"/>
    <property type="match status" value="1"/>
</dbReference>
<dbReference type="InterPro" id="IPR013785">
    <property type="entry name" value="Aldolase_TIM"/>
</dbReference>
<organism evidence="2 3">
    <name type="scientific">Gracilibacillus kekensis</name>
    <dbReference type="NCBI Taxonomy" id="1027249"/>
    <lineage>
        <taxon>Bacteria</taxon>
        <taxon>Bacillati</taxon>
        <taxon>Bacillota</taxon>
        <taxon>Bacilli</taxon>
        <taxon>Bacillales</taxon>
        <taxon>Bacillaceae</taxon>
        <taxon>Gracilibacillus</taxon>
    </lineage>
</organism>
<dbReference type="InterPro" id="IPR013132">
    <property type="entry name" value="PseI/NeuA/B-like_N"/>
</dbReference>
<accession>A0A1M7NTM4</accession>
<dbReference type="EMBL" id="FRCZ01000003">
    <property type="protein sequence ID" value="SHN07417.1"/>
    <property type="molecule type" value="Genomic_DNA"/>
</dbReference>
<dbReference type="RefSeq" id="WP_073201481.1">
    <property type="nucleotide sequence ID" value="NZ_FRCZ01000003.1"/>
</dbReference>
<dbReference type="SUPFAM" id="SSF51269">
    <property type="entry name" value="AFP III-like domain"/>
    <property type="match status" value="1"/>
</dbReference>
<protein>
    <submittedName>
        <fullName evidence="2">Pseudaminic acid synthase</fullName>
    </submittedName>
</protein>
<feature type="domain" description="AFP-like" evidence="1">
    <location>
        <begin position="294"/>
        <end position="350"/>
    </location>
</feature>
<sequence>MREITIGHKKIGKDNPPFIIAEMSGNHNQSLDRALQIVEAAAEAGADALKIQTYTADTMTISSRSEDFVVSDNDSPWHNQSLHDLYQQAYTPWVWHQAIFDRCHELGMIGFSSPFDESAVDFLETLQVPCYKIASFECTDLPLIKKVASTKKPMIISTGMCSVSEIDETVQTAKNAGCEDIILLKCTSTYPASPKYCNLNTIPNMQDTFQCQVGLSDHTLGAGVAIASVALGASVIEKHLTLSRKEGGVDASFSLEPEELKSLVKESIQARKGMGTIHYGPTDTEKNSLRYRRSIYITKNIKKGERLTKKNLRIIRPGYGLAPKYFDVVLGKRVNQKITKGTALKWNLIE</sequence>
<dbReference type="InterPro" id="IPR020030">
    <property type="entry name" value="Pseudaminic_synth_PseI"/>
</dbReference>
<dbReference type="SUPFAM" id="SSF51569">
    <property type="entry name" value="Aldolase"/>
    <property type="match status" value="1"/>
</dbReference>
<dbReference type="Proteomes" id="UP000184184">
    <property type="component" value="Unassembled WGS sequence"/>
</dbReference>
<dbReference type="CDD" id="cd11615">
    <property type="entry name" value="SAF_NeuB_like"/>
    <property type="match status" value="1"/>
</dbReference>